<dbReference type="AlphaFoldDB" id="A0A243W6K3"/>
<evidence type="ECO:0000313" key="2">
    <source>
        <dbReference type="Proteomes" id="UP000194873"/>
    </source>
</evidence>
<proteinExistence type="predicted"/>
<evidence type="ECO:0000313" key="1">
    <source>
        <dbReference type="EMBL" id="OUJ67751.1"/>
    </source>
</evidence>
<accession>A0A243W6K3</accession>
<dbReference type="EMBL" id="MTSE01000066">
    <property type="protein sequence ID" value="OUJ67751.1"/>
    <property type="molecule type" value="Genomic_DNA"/>
</dbReference>
<gene>
    <name evidence="1" type="ORF">BXP70_28620</name>
</gene>
<sequence length="105" mass="11701">MAAPPPPIPKPVVLPFIQVERHTWLTDSLKRYVTATMPVFSAADMTPQALDTLNAKGVTLPANKGVCHLVWHYRPRHWTVARNNYFTGRVPVPALKVPAIVTHTI</sequence>
<name>A0A243W6K3_9BACT</name>
<protein>
    <submittedName>
        <fullName evidence="1">Uncharacterized protein</fullName>
    </submittedName>
</protein>
<dbReference type="Proteomes" id="UP000194873">
    <property type="component" value="Unassembled WGS sequence"/>
</dbReference>
<organism evidence="1 2">
    <name type="scientific">Hymenobacter crusticola</name>
    <dbReference type="NCBI Taxonomy" id="1770526"/>
    <lineage>
        <taxon>Bacteria</taxon>
        <taxon>Pseudomonadati</taxon>
        <taxon>Bacteroidota</taxon>
        <taxon>Cytophagia</taxon>
        <taxon>Cytophagales</taxon>
        <taxon>Hymenobacteraceae</taxon>
        <taxon>Hymenobacter</taxon>
    </lineage>
</organism>
<reference evidence="1 2" key="1">
    <citation type="submission" date="2017-01" db="EMBL/GenBank/DDBJ databases">
        <title>A new Hymenobacter.</title>
        <authorList>
            <person name="Liang Y."/>
            <person name="Feng F."/>
        </authorList>
    </citation>
    <scope>NUCLEOTIDE SEQUENCE [LARGE SCALE GENOMIC DNA]</scope>
    <source>
        <strain evidence="1">MIMBbqt21</strain>
    </source>
</reference>
<comment type="caution">
    <text evidence="1">The sequence shown here is derived from an EMBL/GenBank/DDBJ whole genome shotgun (WGS) entry which is preliminary data.</text>
</comment>
<keyword evidence="2" id="KW-1185">Reference proteome</keyword>